<evidence type="ECO:0000313" key="4">
    <source>
        <dbReference type="EMBL" id="AAN05153.1"/>
    </source>
</evidence>
<dbReference type="CDD" id="cd02517">
    <property type="entry name" value="CMP-KDO-Synthetase"/>
    <property type="match status" value="1"/>
</dbReference>
<organism evidence="4">
    <name type="scientific">Ruegeria sp. PR1b</name>
    <dbReference type="NCBI Taxonomy" id="185588"/>
    <lineage>
        <taxon>Bacteria</taxon>
        <taxon>Pseudomonadati</taxon>
        <taxon>Pseudomonadota</taxon>
        <taxon>Alphaproteobacteria</taxon>
        <taxon>Rhodobacterales</taxon>
        <taxon>Roseobacteraceae</taxon>
        <taxon>Ruegeria</taxon>
    </lineage>
</organism>
<keyword evidence="1" id="KW-0808">Transferase</keyword>
<evidence type="ECO:0000256" key="3">
    <source>
        <dbReference type="ARBA" id="ARBA00022985"/>
    </source>
</evidence>
<protein>
    <submittedName>
        <fullName evidence="4">RB132</fullName>
    </submittedName>
</protein>
<dbReference type="PANTHER" id="PTHR42866:SF2">
    <property type="entry name" value="3-DEOXY-MANNO-OCTULOSONATE CYTIDYLYLTRANSFERASE, MITOCHONDRIAL"/>
    <property type="match status" value="1"/>
</dbReference>
<dbReference type="InterPro" id="IPR029044">
    <property type="entry name" value="Nucleotide-diphossugar_trans"/>
</dbReference>
<name>Q8KWB0_9RHOB</name>
<geneLocation type="plasmid" evidence="4">
    <name>pSD20</name>
</geneLocation>
<dbReference type="PANTHER" id="PTHR42866">
    <property type="entry name" value="3-DEOXY-MANNO-OCTULOSONATE CYTIDYLYLTRANSFERASE"/>
    <property type="match status" value="1"/>
</dbReference>
<dbReference type="InterPro" id="IPR003329">
    <property type="entry name" value="Cytidylyl_trans"/>
</dbReference>
<dbReference type="RefSeq" id="WP_011116759.1">
    <property type="nucleotide sequence ID" value="NC_004929.1"/>
</dbReference>
<dbReference type="AlphaFoldDB" id="Q8KWB0"/>
<dbReference type="GO" id="GO:0009103">
    <property type="term" value="P:lipopolysaccharide biosynthetic process"/>
    <property type="evidence" value="ECO:0007669"/>
    <property type="project" value="UniProtKB-KW"/>
</dbReference>
<sequence length="268" mass="28608">MSDVSIIVPARYASTRYPGKPLVHLRGATGQSKSLLERSVTAARAAVGTEVAIYVATDDARIAAEAERINAGVIMTSESCRNGTERVAEAVKNAGITSDIIINLQGDAPLTPPSFVRSLIDAMRAAPAMQVATPVLRCDEEALSNFLADRRAGRVGATTVVSNQLGQALYFSKEVLPFTDGKSSVNGVVPVFHHVGLYAYRQSALAAYMGWPQGTLETLEGLEQLRFLENGHPVSTIEVSEPGAAFWELNNPSDVALIEGYLSRMGMA</sequence>
<dbReference type="Pfam" id="PF02348">
    <property type="entry name" value="CTP_transf_3"/>
    <property type="match status" value="1"/>
</dbReference>
<dbReference type="GO" id="GO:0005829">
    <property type="term" value="C:cytosol"/>
    <property type="evidence" value="ECO:0007669"/>
    <property type="project" value="TreeGrafter"/>
</dbReference>
<keyword evidence="3" id="KW-0448">Lipopolysaccharide biosynthesis</keyword>
<evidence type="ECO:0000256" key="2">
    <source>
        <dbReference type="ARBA" id="ARBA00022695"/>
    </source>
</evidence>
<dbReference type="NCBIfam" id="NF003950">
    <property type="entry name" value="PRK05450.1-3"/>
    <property type="match status" value="1"/>
</dbReference>
<dbReference type="SUPFAM" id="SSF53448">
    <property type="entry name" value="Nucleotide-diphospho-sugar transferases"/>
    <property type="match status" value="1"/>
</dbReference>
<dbReference type="EMBL" id="AF416330">
    <property type="protein sequence ID" value="AAN05153.1"/>
    <property type="molecule type" value="Genomic_DNA"/>
</dbReference>
<dbReference type="NCBIfam" id="NF003952">
    <property type="entry name" value="PRK05450.1-5"/>
    <property type="match status" value="1"/>
</dbReference>
<keyword evidence="2" id="KW-0548">Nucleotidyltransferase</keyword>
<evidence type="ECO:0000256" key="1">
    <source>
        <dbReference type="ARBA" id="ARBA00022679"/>
    </source>
</evidence>
<reference evidence="4" key="1">
    <citation type="journal article" date="2003" name="Plasmid">
        <title>Nucleotide sequence based characterizations of two cryptic plasmids from the marine bacterium Ruegeria isolate PR1b.</title>
        <authorList>
            <person name="Zhong Z."/>
            <person name="Caspi R."/>
            <person name="Helinski D."/>
            <person name="Knauf V."/>
            <person name="Sykes S."/>
            <person name="O'Byrne C."/>
            <person name="Shea T.P."/>
            <person name="Wilkinson J.E."/>
            <person name="DeLoughery C."/>
            <person name="Toukdarian A."/>
        </authorList>
    </citation>
    <scope>NUCLEOTIDE SEQUENCE</scope>
    <source>
        <strain evidence="4">PR1b</strain>
        <plasmid evidence="4">pSD20</plasmid>
    </source>
</reference>
<accession>Q8KWB0</accession>
<dbReference type="Gene3D" id="3.90.550.10">
    <property type="entry name" value="Spore Coat Polysaccharide Biosynthesis Protein SpsA, Chain A"/>
    <property type="match status" value="1"/>
</dbReference>
<dbReference type="InterPro" id="IPR004528">
    <property type="entry name" value="KdsB"/>
</dbReference>
<keyword evidence="4" id="KW-0614">Plasmid</keyword>
<dbReference type="GO" id="GO:0008690">
    <property type="term" value="F:3-deoxy-manno-octulosonate cytidylyltransferase activity"/>
    <property type="evidence" value="ECO:0007669"/>
    <property type="project" value="InterPro"/>
</dbReference>
<proteinExistence type="predicted"/>